<keyword evidence="2" id="KW-1185">Reference proteome</keyword>
<reference evidence="1 2" key="1">
    <citation type="submission" date="2010-04" db="EMBL/GenBank/DDBJ databases">
        <authorList>
            <person name="Qin X."/>
            <person name="Bachman B."/>
            <person name="Battles P."/>
            <person name="Bell A."/>
            <person name="Bess C."/>
            <person name="Bickham C."/>
            <person name="Chaboub L."/>
            <person name="Chen D."/>
            <person name="Coyle M."/>
            <person name="Deiros D.R."/>
            <person name="Dinh H."/>
            <person name="Forbes L."/>
            <person name="Fowler G."/>
            <person name="Francisco L."/>
            <person name="Fu Q."/>
            <person name="Gubbala S."/>
            <person name="Hale W."/>
            <person name="Han Y."/>
            <person name="Hemphill L."/>
            <person name="Highlander S.K."/>
            <person name="Hirani K."/>
            <person name="Hogues M."/>
            <person name="Jackson L."/>
            <person name="Jakkamsetti A."/>
            <person name="Javaid M."/>
            <person name="Jiang H."/>
            <person name="Korchina V."/>
            <person name="Kovar C."/>
            <person name="Lara F."/>
            <person name="Lee S."/>
            <person name="Mata R."/>
            <person name="Mathew T."/>
            <person name="Moen C."/>
            <person name="Morales K."/>
            <person name="Munidasa M."/>
            <person name="Nazareth L."/>
            <person name="Ngo R."/>
            <person name="Nguyen L."/>
            <person name="Okwuonu G."/>
            <person name="Ongeri F."/>
            <person name="Patil S."/>
            <person name="Petrosino J."/>
            <person name="Pham C."/>
            <person name="Pham P."/>
            <person name="Pu L.-L."/>
            <person name="Puazo M."/>
            <person name="Raj R."/>
            <person name="Reid J."/>
            <person name="Rouhana J."/>
            <person name="Saada N."/>
            <person name="Shang Y."/>
            <person name="Simmons D."/>
            <person name="Thornton R."/>
            <person name="Warren J."/>
            <person name="Weissenberger G."/>
            <person name="Zhang J."/>
            <person name="Zhang L."/>
            <person name="Zhou C."/>
            <person name="Zhu D."/>
            <person name="Muzny D."/>
            <person name="Worley K."/>
            <person name="Gibbs R."/>
        </authorList>
    </citation>
    <scope>NUCLEOTIDE SEQUENCE [LARGE SCALE GENOMIC DNA]</scope>
    <source>
        <strain evidence="1 2">ATCC 49957</strain>
    </source>
</reference>
<name>D5RMN2_9PROT</name>
<dbReference type="EMBL" id="ADVL01000392">
    <property type="protein sequence ID" value="EFH11439.1"/>
    <property type="molecule type" value="Genomic_DNA"/>
</dbReference>
<dbReference type="HOGENOM" id="CLU_2855221_0_0_5"/>
<comment type="caution">
    <text evidence="1">The sequence shown here is derived from an EMBL/GenBank/DDBJ whole genome shotgun (WGS) entry which is preliminary data.</text>
</comment>
<protein>
    <submittedName>
        <fullName evidence="1">Uncharacterized protein</fullName>
    </submittedName>
</protein>
<dbReference type="RefSeq" id="WP_007006264.1">
    <property type="nucleotide sequence ID" value="NZ_GG770992.1"/>
</dbReference>
<evidence type="ECO:0000313" key="2">
    <source>
        <dbReference type="Proteomes" id="UP000005324"/>
    </source>
</evidence>
<dbReference type="Proteomes" id="UP000005324">
    <property type="component" value="Unassembled WGS sequence"/>
</dbReference>
<sequence>MTLQDFVAGMALEGGALRLPAPAFDAYFSGLFPASLRADPPRYAFAAAAHAALMSLTRHLVLEGVV</sequence>
<dbReference type="AlphaFoldDB" id="D5RMN2"/>
<proteinExistence type="predicted"/>
<gene>
    <name evidence="1" type="ORF">HMPREF0731_2343</name>
</gene>
<organism evidence="1 2">
    <name type="scientific">Pseudoroseomonas cervicalis ATCC 49957</name>
    <dbReference type="NCBI Taxonomy" id="525371"/>
    <lineage>
        <taxon>Bacteria</taxon>
        <taxon>Pseudomonadati</taxon>
        <taxon>Pseudomonadota</taxon>
        <taxon>Alphaproteobacteria</taxon>
        <taxon>Acetobacterales</taxon>
        <taxon>Roseomonadaceae</taxon>
        <taxon>Roseomonas</taxon>
    </lineage>
</organism>
<evidence type="ECO:0000313" key="1">
    <source>
        <dbReference type="EMBL" id="EFH11439.1"/>
    </source>
</evidence>
<accession>D5RMN2</accession>
<feature type="non-terminal residue" evidence="1">
    <location>
        <position position="66"/>
    </location>
</feature>